<comment type="caution">
    <text evidence="3">The sequence shown here is derived from an EMBL/GenBank/DDBJ whole genome shotgun (WGS) entry which is preliminary data.</text>
</comment>
<dbReference type="PANTHER" id="PTHR46889">
    <property type="entry name" value="TRANSPOSASE INSF FOR INSERTION SEQUENCE IS3B-RELATED"/>
    <property type="match status" value="1"/>
</dbReference>
<dbReference type="Gene3D" id="3.30.420.10">
    <property type="entry name" value="Ribonuclease H-like superfamily/Ribonuclease H"/>
    <property type="match status" value="1"/>
</dbReference>
<dbReference type="Pfam" id="PF00665">
    <property type="entry name" value="rve"/>
    <property type="match status" value="1"/>
</dbReference>
<organism evidence="3">
    <name type="scientific">Turicibacter sanguinis</name>
    <dbReference type="NCBI Taxonomy" id="154288"/>
    <lineage>
        <taxon>Bacteria</taxon>
        <taxon>Bacillati</taxon>
        <taxon>Bacillota</taxon>
        <taxon>Erysipelotrichia</taxon>
        <taxon>Erysipelotrichales</taxon>
        <taxon>Turicibacteraceae</taxon>
        <taxon>Turicibacter</taxon>
    </lineage>
</organism>
<reference evidence="3" key="1">
    <citation type="journal article" date="2019" name="Nat. Med.">
        <title>A library of human gut bacterial isolates paired with longitudinal multiomics data enables mechanistic microbiome research.</title>
        <authorList>
            <person name="Poyet M."/>
            <person name="Groussin M."/>
            <person name="Gibbons S.M."/>
            <person name="Avila-Pacheco J."/>
            <person name="Jiang X."/>
            <person name="Kearney S.M."/>
            <person name="Perrotta A.R."/>
            <person name="Berdy B."/>
            <person name="Zhao S."/>
            <person name="Lieberman T.D."/>
            <person name="Swanson P.K."/>
            <person name="Smith M."/>
            <person name="Roesemann S."/>
            <person name="Alexander J.E."/>
            <person name="Rich S.A."/>
            <person name="Livny J."/>
            <person name="Vlamakis H."/>
            <person name="Clish C."/>
            <person name="Bullock K."/>
            <person name="Deik A."/>
            <person name="Scott J."/>
            <person name="Pierce K.A."/>
            <person name="Xavier R.J."/>
            <person name="Alm E.J."/>
        </authorList>
    </citation>
    <scope>NUCLEOTIDE SEQUENCE</scope>
    <source>
        <strain evidence="3">BIOML-A179</strain>
    </source>
</reference>
<name>A0A6G2CRX3_9FIRM</name>
<evidence type="ECO:0000256" key="1">
    <source>
        <dbReference type="ARBA" id="ARBA00002286"/>
    </source>
</evidence>
<protein>
    <submittedName>
        <fullName evidence="3">IS3 family transposase</fullName>
    </submittedName>
</protein>
<dbReference type="InterPro" id="IPR001584">
    <property type="entry name" value="Integrase_cat-core"/>
</dbReference>
<feature type="domain" description="Integrase catalytic" evidence="2">
    <location>
        <begin position="128"/>
        <end position="292"/>
    </location>
</feature>
<evidence type="ECO:0000313" key="3">
    <source>
        <dbReference type="EMBL" id="MTL95620.1"/>
    </source>
</evidence>
<evidence type="ECO:0000259" key="2">
    <source>
        <dbReference type="PROSITE" id="PS50994"/>
    </source>
</evidence>
<comment type="function">
    <text evidence="1">Involved in the transposition of the insertion sequence.</text>
</comment>
<sequence length="296" mass="35505">MEPKNQIETRIIQELTANFKLSDILKVTKFPKSTYHYWVNKMKQVNPDQELEELILIIFKESDETYGYRRIQDELYNRGIRINHKKVYRLMKKLGIMCVKFGRKSRQYRSYKGTVGTVAKNRINRRFNTPYPYQKLTTDVTEFKTQEGKKLYLSPIMDMATGEILSFSISHKPDLNFVMESLYQVLPILEQAKYRTTIHSDQGWHYQHRQWVQTLKQNNIFQSMSRKGNCLDHSPMENFFEILKQEKYYGKTFKTYEELKEAIKEYIDYYNHKRIKRKLAGMSPVQYRIHTSQLAA</sequence>
<dbReference type="GO" id="GO:0003676">
    <property type="term" value="F:nucleic acid binding"/>
    <property type="evidence" value="ECO:0007669"/>
    <property type="project" value="InterPro"/>
</dbReference>
<dbReference type="InterPro" id="IPR036397">
    <property type="entry name" value="RNaseH_sf"/>
</dbReference>
<dbReference type="PANTHER" id="PTHR46889:SF4">
    <property type="entry name" value="TRANSPOSASE INSO FOR INSERTION SEQUENCE ELEMENT IS911B-RELATED"/>
    <property type="match status" value="1"/>
</dbReference>
<dbReference type="InterPro" id="IPR012337">
    <property type="entry name" value="RNaseH-like_sf"/>
</dbReference>
<dbReference type="Pfam" id="PF13276">
    <property type="entry name" value="HTH_21"/>
    <property type="match status" value="1"/>
</dbReference>
<dbReference type="Pfam" id="PF13333">
    <property type="entry name" value="rve_2"/>
    <property type="match status" value="1"/>
</dbReference>
<proteinExistence type="predicted"/>
<dbReference type="InterPro" id="IPR048020">
    <property type="entry name" value="Transpos_IS3"/>
</dbReference>
<gene>
    <name evidence="3" type="ORF">GMA64_13960</name>
</gene>
<dbReference type="GO" id="GO:0015074">
    <property type="term" value="P:DNA integration"/>
    <property type="evidence" value="ECO:0007669"/>
    <property type="project" value="InterPro"/>
</dbReference>
<dbReference type="AlphaFoldDB" id="A0A6G2CRX3"/>
<dbReference type="EMBL" id="WMQV01000080">
    <property type="protein sequence ID" value="MTL95620.1"/>
    <property type="molecule type" value="Genomic_DNA"/>
</dbReference>
<dbReference type="SUPFAM" id="SSF53098">
    <property type="entry name" value="Ribonuclease H-like"/>
    <property type="match status" value="1"/>
</dbReference>
<dbReference type="InterPro" id="IPR050900">
    <property type="entry name" value="Transposase_IS3/IS150/IS904"/>
</dbReference>
<dbReference type="PROSITE" id="PS50994">
    <property type="entry name" value="INTEGRASE"/>
    <property type="match status" value="1"/>
</dbReference>
<dbReference type="NCBIfam" id="NF033516">
    <property type="entry name" value="transpos_IS3"/>
    <property type="match status" value="1"/>
</dbReference>
<accession>A0A6G2CRX3</accession>
<dbReference type="InterPro" id="IPR025948">
    <property type="entry name" value="HTH-like_dom"/>
</dbReference>